<feature type="transmembrane region" description="Helical" evidence="1">
    <location>
        <begin position="248"/>
        <end position="268"/>
    </location>
</feature>
<evidence type="ECO:0000313" key="2">
    <source>
        <dbReference type="EMBL" id="JAA69519.1"/>
    </source>
</evidence>
<evidence type="ECO:0000256" key="1">
    <source>
        <dbReference type="SAM" id="Phobius"/>
    </source>
</evidence>
<keyword evidence="1" id="KW-1133">Transmembrane helix</keyword>
<sequence length="313" mass="35985">MASVPLEDKNDYLKFVLPDFKHWESVISKGTPISGKTRRYIVSQLFQECFRITWYPSQRLYRRSVDLLLEKYPHLRDCTDENGQNQEHLIVYGETEESLAKHQQWLATTSSTSVDPAHYRERLLATAKERHETLMTMTLTEALSMFPFLASETALLMEFEVLWKRDLKKLLEVGLNTVCTIIMRFGKEEELISLSETFSGDGVLAGLQCIASRCSEKLQMVTEGSPSLAPCLVQTTDEINLYVDGQCLFKVSSILTGVCCIFAAFWVFNIRYPKESRNTLTFLEHALFGLSETKPATKCRDLLNFYMFYEKNV</sequence>
<dbReference type="PANTHER" id="PTHR31025">
    <property type="entry name" value="SI:CH211-196P9.1-RELATED"/>
    <property type="match status" value="1"/>
</dbReference>
<organism evidence="2">
    <name type="scientific">Ixodes ricinus</name>
    <name type="common">Common tick</name>
    <name type="synonym">Acarus ricinus</name>
    <dbReference type="NCBI Taxonomy" id="34613"/>
    <lineage>
        <taxon>Eukaryota</taxon>
        <taxon>Metazoa</taxon>
        <taxon>Ecdysozoa</taxon>
        <taxon>Arthropoda</taxon>
        <taxon>Chelicerata</taxon>
        <taxon>Arachnida</taxon>
        <taxon>Acari</taxon>
        <taxon>Parasitiformes</taxon>
        <taxon>Ixodida</taxon>
        <taxon>Ixodoidea</taxon>
        <taxon>Ixodidae</taxon>
        <taxon>Ixodinae</taxon>
        <taxon>Ixodes</taxon>
    </lineage>
</organism>
<proteinExistence type="evidence at transcript level"/>
<dbReference type="PANTHER" id="PTHR31025:SF9">
    <property type="entry name" value="SI:DKEY-286J15.1"/>
    <property type="match status" value="1"/>
</dbReference>
<keyword evidence="1" id="KW-0812">Transmembrane</keyword>
<name>A0A0K8RG82_IXORI</name>
<dbReference type="AlphaFoldDB" id="A0A0K8RG82"/>
<dbReference type="EMBL" id="GADI01004289">
    <property type="protein sequence ID" value="JAA69519.1"/>
    <property type="molecule type" value="mRNA"/>
</dbReference>
<protein>
    <submittedName>
        <fullName evidence="2">Uncharacterized protein</fullName>
    </submittedName>
</protein>
<reference evidence="2" key="1">
    <citation type="submission" date="2012-12" db="EMBL/GenBank/DDBJ databases">
        <title>Identification and characterization of a phenylalanine ammonia-lyase gene family in Isatis indigotica Fort.</title>
        <authorList>
            <person name="Liu Q."/>
            <person name="Chen J."/>
            <person name="Zhou X."/>
            <person name="Di P."/>
            <person name="Xiao Y."/>
            <person name="Xuan H."/>
            <person name="Zhang L."/>
            <person name="Chen W."/>
        </authorList>
    </citation>
    <scope>NUCLEOTIDE SEQUENCE</scope>
    <source>
        <tissue evidence="2">Salivary gland</tissue>
    </source>
</reference>
<keyword evidence="1" id="KW-0472">Membrane</keyword>
<accession>A0A0K8RG82</accession>